<dbReference type="Proteomes" id="UP000061018">
    <property type="component" value="Chromosome"/>
</dbReference>
<evidence type="ECO:0000313" key="3">
    <source>
        <dbReference type="Proteomes" id="UP000061018"/>
    </source>
</evidence>
<feature type="region of interest" description="Disordered" evidence="1">
    <location>
        <begin position="1"/>
        <end position="32"/>
    </location>
</feature>
<accession>A0A0K2AKZ4</accession>
<gene>
    <name evidence="2" type="ORF">SAM23877_0527</name>
</gene>
<name>A0A0K2AKZ4_STRA7</name>
<reference evidence="3" key="1">
    <citation type="journal article" date="2015" name="J. Biotechnol.">
        <title>Complete genome sequence of Streptomyces ambofaciens ATCC 23877, the spiramycin producer.</title>
        <authorList>
            <person name="Thibessard A."/>
            <person name="Haas D."/>
            <person name="Gerbaud C."/>
            <person name="Aigle B."/>
            <person name="Lautru S."/>
            <person name="Pernodet J.L."/>
            <person name="Leblond P."/>
        </authorList>
    </citation>
    <scope>NUCLEOTIDE SEQUENCE [LARGE SCALE GENOMIC DNA]</scope>
    <source>
        <strain evidence="3">ATCC 23877 / 3486 / DSM 40053 / JCM 4204 / NBRC 12836 / NRRL B-2516</strain>
    </source>
</reference>
<evidence type="ECO:0000313" key="2">
    <source>
        <dbReference type="EMBL" id="AKZ53576.1"/>
    </source>
</evidence>
<dbReference type="EMBL" id="CP012382">
    <property type="protein sequence ID" value="AKZ53576.1"/>
    <property type="molecule type" value="Genomic_DNA"/>
</dbReference>
<proteinExistence type="predicted"/>
<organism evidence="2 3">
    <name type="scientific">Streptomyces ambofaciens (strain ATCC 23877 / 3486 / DSM 40053 / JCM 4204 / NBRC 12836 / NRRL B-2516)</name>
    <dbReference type="NCBI Taxonomy" id="278992"/>
    <lineage>
        <taxon>Bacteria</taxon>
        <taxon>Bacillati</taxon>
        <taxon>Actinomycetota</taxon>
        <taxon>Actinomycetes</taxon>
        <taxon>Kitasatosporales</taxon>
        <taxon>Streptomycetaceae</taxon>
        <taxon>Streptomyces</taxon>
    </lineage>
</organism>
<evidence type="ECO:0000256" key="1">
    <source>
        <dbReference type="SAM" id="MobiDB-lite"/>
    </source>
</evidence>
<dbReference type="AlphaFoldDB" id="A0A0K2AKZ4"/>
<dbReference type="KEGG" id="samb:SAM23877_0527"/>
<sequence>MSTCRRKRTPPDGTCGQDSHGRGAKAGAGQDEVREARMIRALHTAVVSTTVINSPPSVSMTGTAEPVVTAAYKIAARNAMRLAQGSRP</sequence>
<protein>
    <submittedName>
        <fullName evidence="2">Uncharacterized protein</fullName>
    </submittedName>
</protein>